<dbReference type="PANTHER" id="PTHR43476:SF5">
    <property type="entry name" value="FAD-DEPENDENT MONOOXYGENASE"/>
    <property type="match status" value="1"/>
</dbReference>
<feature type="domain" description="FAD-binding" evidence="2">
    <location>
        <begin position="16"/>
        <end position="358"/>
    </location>
</feature>
<sequence length="424" mass="45477">MRSTGTDERTTSHATADCLVVGGGPAGLLLGYLLARGGVRVVVAEKHADFLRDFRGDTIHPSTQELLLQLGLLEEFLELPHTDLDRVSFGWRGVREVTLADLSHLPTARRAVTFMPQGDFLDLLARAAEALPTFELLRETAVDGLIRDGGRVVGAHAVGPSGPVELRAATVVAADGRDSDVRAAAGLLPRRLATAMDVLWFRIPKAPDERRPLLEAGAGMLVAIDRGDYYQVAHVIPAGSWDPERGPGAQESLRAMTERVVAIEPAFSDRVDVLAYEDVKLLRVRLERLRDWAAPGLLCIGDAAHAMSPAGSIGINLAIQDAVATANILGPVLLDGAPTLSDLRRVQRRRARPTALTQRVQQALQGMLLDTDPGRPLPLPVRILDRFPPATRLVGRFIGLGLRPERLEFAASGAQASGSAPTSG</sequence>
<accession>A0ABY6G0Z3</accession>
<dbReference type="PRINTS" id="PR00420">
    <property type="entry name" value="RNGMNOXGNASE"/>
</dbReference>
<gene>
    <name evidence="3" type="ORF">BRM3_12080</name>
</gene>
<keyword evidence="1" id="KW-0560">Oxidoreductase</keyword>
<dbReference type="Gene3D" id="3.50.50.60">
    <property type="entry name" value="FAD/NAD(P)-binding domain"/>
    <property type="match status" value="2"/>
</dbReference>
<evidence type="ECO:0000313" key="3">
    <source>
        <dbReference type="EMBL" id="UYG16339.1"/>
    </source>
</evidence>
<organism evidence="3 4">
    <name type="scientific">Brachybacterium huguangmaarense</name>
    <dbReference type="NCBI Taxonomy" id="1652028"/>
    <lineage>
        <taxon>Bacteria</taxon>
        <taxon>Bacillati</taxon>
        <taxon>Actinomycetota</taxon>
        <taxon>Actinomycetes</taxon>
        <taxon>Micrococcales</taxon>
        <taxon>Dermabacteraceae</taxon>
        <taxon>Brachybacterium</taxon>
    </lineage>
</organism>
<name>A0ABY6G0Z3_9MICO</name>
<dbReference type="RefSeq" id="WP_263593552.1">
    <property type="nucleotide sequence ID" value="NZ_CP107020.1"/>
</dbReference>
<evidence type="ECO:0000313" key="4">
    <source>
        <dbReference type="Proteomes" id="UP001164305"/>
    </source>
</evidence>
<dbReference type="EMBL" id="CP107020">
    <property type="protein sequence ID" value="UYG16339.1"/>
    <property type="molecule type" value="Genomic_DNA"/>
</dbReference>
<dbReference type="InterPro" id="IPR002938">
    <property type="entry name" value="FAD-bd"/>
</dbReference>
<proteinExistence type="predicted"/>
<dbReference type="Proteomes" id="UP001164305">
    <property type="component" value="Chromosome"/>
</dbReference>
<evidence type="ECO:0000259" key="2">
    <source>
        <dbReference type="Pfam" id="PF01494"/>
    </source>
</evidence>
<dbReference type="InterPro" id="IPR050631">
    <property type="entry name" value="PheA/TfdB_FAD_monoxygenase"/>
</dbReference>
<dbReference type="GO" id="GO:0004497">
    <property type="term" value="F:monooxygenase activity"/>
    <property type="evidence" value="ECO:0007669"/>
    <property type="project" value="UniProtKB-KW"/>
</dbReference>
<reference evidence="3" key="1">
    <citation type="submission" date="2022-10" db="EMBL/GenBank/DDBJ databases">
        <title>Whole-Genome Sequencing of Brachybacterium huguangmaarense BRM-3, Isolated from Betula schmidtii.</title>
        <authorList>
            <person name="Haam D."/>
        </authorList>
    </citation>
    <scope>NUCLEOTIDE SEQUENCE</scope>
    <source>
        <strain evidence="3">BRM-3</strain>
    </source>
</reference>
<dbReference type="Pfam" id="PF01494">
    <property type="entry name" value="FAD_binding_3"/>
    <property type="match status" value="1"/>
</dbReference>
<dbReference type="PANTHER" id="PTHR43476">
    <property type="entry name" value="3-(3-HYDROXY-PHENYL)PROPIONATE/3-HYDROXYCINNAMIC ACID HYDROXYLASE"/>
    <property type="match status" value="1"/>
</dbReference>
<keyword evidence="4" id="KW-1185">Reference proteome</keyword>
<keyword evidence="3" id="KW-0503">Monooxygenase</keyword>
<dbReference type="SUPFAM" id="SSF51905">
    <property type="entry name" value="FAD/NAD(P)-binding domain"/>
    <property type="match status" value="1"/>
</dbReference>
<protein>
    <submittedName>
        <fullName evidence="3">FAD-dependent monooxygenase</fullName>
    </submittedName>
</protein>
<evidence type="ECO:0000256" key="1">
    <source>
        <dbReference type="ARBA" id="ARBA00023002"/>
    </source>
</evidence>
<dbReference type="InterPro" id="IPR036188">
    <property type="entry name" value="FAD/NAD-bd_sf"/>
</dbReference>